<evidence type="ECO:0000256" key="2">
    <source>
        <dbReference type="PROSITE-ProRule" id="PRU00035"/>
    </source>
</evidence>
<evidence type="ECO:0000313" key="6">
    <source>
        <dbReference type="Proteomes" id="UP000759131"/>
    </source>
</evidence>
<evidence type="ECO:0000259" key="4">
    <source>
        <dbReference type="PROSITE" id="PS50014"/>
    </source>
</evidence>
<dbReference type="GO" id="GO:0000785">
    <property type="term" value="C:chromatin"/>
    <property type="evidence" value="ECO:0007669"/>
    <property type="project" value="TreeGrafter"/>
</dbReference>
<dbReference type="OrthoDB" id="332390at2759"/>
<dbReference type="SMART" id="SM00297">
    <property type="entry name" value="BROMO"/>
    <property type="match status" value="1"/>
</dbReference>
<dbReference type="InterPro" id="IPR036427">
    <property type="entry name" value="Bromodomain-like_sf"/>
</dbReference>
<dbReference type="PANTHER" id="PTHR22880">
    <property type="entry name" value="FALZ-RELATED BROMODOMAIN-CONTAINING PROTEINS"/>
    <property type="match status" value="1"/>
</dbReference>
<dbReference type="GO" id="GO:0006355">
    <property type="term" value="P:regulation of DNA-templated transcription"/>
    <property type="evidence" value="ECO:0007669"/>
    <property type="project" value="TreeGrafter"/>
</dbReference>
<dbReference type="InterPro" id="IPR050935">
    <property type="entry name" value="Bromo_chromatin_reader"/>
</dbReference>
<organism evidence="5">
    <name type="scientific">Medioppia subpectinata</name>
    <dbReference type="NCBI Taxonomy" id="1979941"/>
    <lineage>
        <taxon>Eukaryota</taxon>
        <taxon>Metazoa</taxon>
        <taxon>Ecdysozoa</taxon>
        <taxon>Arthropoda</taxon>
        <taxon>Chelicerata</taxon>
        <taxon>Arachnida</taxon>
        <taxon>Acari</taxon>
        <taxon>Acariformes</taxon>
        <taxon>Sarcoptiformes</taxon>
        <taxon>Oribatida</taxon>
        <taxon>Brachypylina</taxon>
        <taxon>Oppioidea</taxon>
        <taxon>Oppiidae</taxon>
        <taxon>Medioppia</taxon>
    </lineage>
</organism>
<dbReference type="PROSITE" id="PS50014">
    <property type="entry name" value="BROMODOMAIN_2"/>
    <property type="match status" value="1"/>
</dbReference>
<accession>A0A7R9PZ51</accession>
<evidence type="ECO:0000256" key="1">
    <source>
        <dbReference type="ARBA" id="ARBA00023117"/>
    </source>
</evidence>
<keyword evidence="1 2" id="KW-0103">Bromodomain</keyword>
<reference evidence="5" key="1">
    <citation type="submission" date="2020-11" db="EMBL/GenBank/DDBJ databases">
        <authorList>
            <person name="Tran Van P."/>
        </authorList>
    </citation>
    <scope>NUCLEOTIDE SEQUENCE</scope>
</reference>
<dbReference type="InterPro" id="IPR001487">
    <property type="entry name" value="Bromodomain"/>
</dbReference>
<evidence type="ECO:0000256" key="3">
    <source>
        <dbReference type="SAM" id="MobiDB-lite"/>
    </source>
</evidence>
<feature type="region of interest" description="Disordered" evidence="3">
    <location>
        <begin position="80"/>
        <end position="133"/>
    </location>
</feature>
<dbReference type="PRINTS" id="PR00503">
    <property type="entry name" value="BROMODOMAIN"/>
</dbReference>
<protein>
    <recommendedName>
        <fullName evidence="4">Bromo domain-containing protein</fullName>
    </recommendedName>
</protein>
<dbReference type="Proteomes" id="UP000759131">
    <property type="component" value="Unassembled WGS sequence"/>
</dbReference>
<evidence type="ECO:0000313" key="5">
    <source>
        <dbReference type="EMBL" id="CAD7625422.1"/>
    </source>
</evidence>
<dbReference type="EMBL" id="OC857626">
    <property type="protein sequence ID" value="CAD7625422.1"/>
    <property type="molecule type" value="Genomic_DNA"/>
</dbReference>
<feature type="compositionally biased region" description="Polar residues" evidence="3">
    <location>
        <begin position="83"/>
        <end position="94"/>
    </location>
</feature>
<dbReference type="Gene3D" id="1.20.920.10">
    <property type="entry name" value="Bromodomain-like"/>
    <property type="match status" value="1"/>
</dbReference>
<dbReference type="SUPFAM" id="SSF47370">
    <property type="entry name" value="Bromodomain"/>
    <property type="match status" value="1"/>
</dbReference>
<dbReference type="EMBL" id="CAJPIZ010003051">
    <property type="protein sequence ID" value="CAG2105852.1"/>
    <property type="molecule type" value="Genomic_DNA"/>
</dbReference>
<keyword evidence="6" id="KW-1185">Reference proteome</keyword>
<dbReference type="GO" id="GO:0006338">
    <property type="term" value="P:chromatin remodeling"/>
    <property type="evidence" value="ECO:0007669"/>
    <property type="project" value="TreeGrafter"/>
</dbReference>
<dbReference type="GO" id="GO:0005634">
    <property type="term" value="C:nucleus"/>
    <property type="evidence" value="ECO:0007669"/>
    <property type="project" value="TreeGrafter"/>
</dbReference>
<proteinExistence type="predicted"/>
<sequence>MIRGRVDRVVYKCQHWSTRNAFATGLESELDSNANQTTQPTLQLSHTTLVWPTLTPHLTVNGIPIERKFVATNMAASDHQCVASPQPSATAGQSAATPDPPVATPTPNAIDTAGPTIEAANDPNQHNDHSLPPLTAALIPTSAPIATPTPVAVLVATPVLTRPVARAVPAVASVDRKMVTRSKLGVSLRRPNKDLPQTIASAATQPPKRVALNQSMKFCLDIIRELLTKKHRDYAWPFYDPVPTQQYPDYLDIVKKPIDLNTIKIFNCFIDDYGRRPTKIETGQYKTVKPFVKDMQVKKRHYLLRGRKENFFL</sequence>
<dbReference type="AlphaFoldDB" id="A0A7R9PZ51"/>
<gene>
    <name evidence="5" type="ORF">OSB1V03_LOCUS5856</name>
</gene>
<dbReference type="PANTHER" id="PTHR22880:SF225">
    <property type="entry name" value="BROMODOMAIN-CONTAINING PROTEIN BET-1-RELATED"/>
    <property type="match status" value="1"/>
</dbReference>
<dbReference type="Pfam" id="PF00439">
    <property type="entry name" value="Bromodomain"/>
    <property type="match status" value="1"/>
</dbReference>
<name>A0A7R9PZ51_9ACAR</name>
<feature type="domain" description="Bromo" evidence="4">
    <location>
        <begin position="230"/>
        <end position="297"/>
    </location>
</feature>